<sequence>MCNPWCVLIQPSAFVVAREIGSYLRKPVVPQWDRAGIYITSHLSEGWFSAGSRCEATSDAPLDKTPSVHQLSKAIIEDGKTPNPQFILANIVEPKPLQGVQSVTTKVPTNRDEIDKLFNTALGILDAIYAAPLSHDRHRT</sequence>
<comment type="caution">
    <text evidence="1">The sequence shown here is derived from an EMBL/GenBank/DDBJ whole genome shotgun (WGS) entry which is preliminary data.</text>
</comment>
<dbReference type="AlphaFoldDB" id="A0A4Y9XL52"/>
<evidence type="ECO:0000313" key="2">
    <source>
        <dbReference type="Proteomes" id="UP000298327"/>
    </source>
</evidence>
<evidence type="ECO:0000313" key="1">
    <source>
        <dbReference type="EMBL" id="TFY50750.1"/>
    </source>
</evidence>
<organism evidence="1 2">
    <name type="scientific">Dentipellis fragilis</name>
    <dbReference type="NCBI Taxonomy" id="205917"/>
    <lineage>
        <taxon>Eukaryota</taxon>
        <taxon>Fungi</taxon>
        <taxon>Dikarya</taxon>
        <taxon>Basidiomycota</taxon>
        <taxon>Agaricomycotina</taxon>
        <taxon>Agaricomycetes</taxon>
        <taxon>Russulales</taxon>
        <taxon>Hericiaceae</taxon>
        <taxon>Dentipellis</taxon>
    </lineage>
</organism>
<dbReference type="OrthoDB" id="16464at2759"/>
<dbReference type="STRING" id="205917.A0A4Y9XL52"/>
<accession>A0A4Y9XL52</accession>
<keyword evidence="2" id="KW-1185">Reference proteome</keyword>
<reference evidence="1 2" key="1">
    <citation type="submission" date="2019-02" db="EMBL/GenBank/DDBJ databases">
        <title>Genome sequencing of the rare red list fungi Dentipellis fragilis.</title>
        <authorList>
            <person name="Buettner E."/>
            <person name="Kellner H."/>
        </authorList>
    </citation>
    <scope>NUCLEOTIDE SEQUENCE [LARGE SCALE GENOMIC DNA]</scope>
    <source>
        <strain evidence="1 2">DSM 105465</strain>
    </source>
</reference>
<name>A0A4Y9XL52_9AGAM</name>
<proteinExistence type="predicted"/>
<gene>
    <name evidence="1" type="ORF">EVG20_g11352</name>
</gene>
<dbReference type="Proteomes" id="UP000298327">
    <property type="component" value="Unassembled WGS sequence"/>
</dbReference>
<dbReference type="EMBL" id="SEOQ01001713">
    <property type="protein sequence ID" value="TFY50750.1"/>
    <property type="molecule type" value="Genomic_DNA"/>
</dbReference>
<protein>
    <submittedName>
        <fullName evidence="1">Uncharacterized protein</fullName>
    </submittedName>
</protein>